<dbReference type="STRING" id="1356854.N007_05365"/>
<evidence type="ECO:0000313" key="1">
    <source>
        <dbReference type="EMBL" id="UNO47997.1"/>
    </source>
</evidence>
<proteinExistence type="predicted"/>
<evidence type="ECO:0000313" key="2">
    <source>
        <dbReference type="Proteomes" id="UP000829401"/>
    </source>
</evidence>
<dbReference type="KEGG" id="aaco:K1I37_15085"/>
<accession>A0A9E6ZEB0</accession>
<accession>T0C3V7</accession>
<organism evidence="1 2">
    <name type="scientific">Alicyclobacillus acidoterrestris (strain ATCC 49025 / DSM 3922 / CIP 106132 / NCIMB 13137 / GD3B)</name>
    <dbReference type="NCBI Taxonomy" id="1356854"/>
    <lineage>
        <taxon>Bacteria</taxon>
        <taxon>Bacillati</taxon>
        <taxon>Bacillota</taxon>
        <taxon>Bacilli</taxon>
        <taxon>Bacillales</taxon>
        <taxon>Alicyclobacillaceae</taxon>
        <taxon>Alicyclobacillus</taxon>
    </lineage>
</organism>
<dbReference type="Proteomes" id="UP000829401">
    <property type="component" value="Chromosome"/>
</dbReference>
<dbReference type="EMBL" id="CP080467">
    <property type="protein sequence ID" value="UNO47997.1"/>
    <property type="molecule type" value="Genomic_DNA"/>
</dbReference>
<gene>
    <name evidence="1" type="ORF">K1I37_15085</name>
</gene>
<sequence length="240" mass="27171">MERTVIDAINAYPCHAQEALANVYRSKVFVVSMANGAIVKFAKTRRGAEGYVKRHSTAYYDEYTQSMVSTSYDITEVAASEIVDPTTSISVWYNWLKDVNGHDYMYNNVLATAKHIGVSEAVMAYVANTINEMKRGEWLTVIDAYESALVVEKPSLDVAEVTAPTHDVTYTPVSNVIDFTARKRQREQDAEHNAYIDYFINVILPKLDFNDLQRLIASDGDMGNELMRIMLAKSLEEMRR</sequence>
<dbReference type="OrthoDB" id="1956935at2"/>
<reference evidence="2" key="1">
    <citation type="journal article" date="2022" name="G3 (Bethesda)">
        <title>Unveiling the complete genome sequence of Alicyclobacillus acidoterrestris DSM 3922T, a taint-producing strain.</title>
        <authorList>
            <person name="Leonardo I.C."/>
            <person name="Barreto Crespo M.T."/>
            <person name="Gaspar F.B."/>
        </authorList>
    </citation>
    <scope>NUCLEOTIDE SEQUENCE [LARGE SCALE GENOMIC DNA]</scope>
    <source>
        <strain evidence="2">DSM 3922</strain>
    </source>
</reference>
<dbReference type="RefSeq" id="WP_021296116.1">
    <property type="nucleotide sequence ID" value="NZ_AURB01000124.1"/>
</dbReference>
<name>T0C3V7_ALIAG</name>
<dbReference type="AlphaFoldDB" id="T0C3V7"/>
<protein>
    <submittedName>
        <fullName evidence="1">Uncharacterized protein</fullName>
    </submittedName>
</protein>
<keyword evidence="2" id="KW-1185">Reference proteome</keyword>